<keyword evidence="3" id="KW-1185">Reference proteome</keyword>
<reference evidence="2" key="1">
    <citation type="submission" date="2020-02" db="EMBL/GenBank/DDBJ databases">
        <authorList>
            <person name="Palmer J.M."/>
        </authorList>
    </citation>
    <scope>NUCLEOTIDE SEQUENCE</scope>
    <source>
        <strain evidence="2">EPUS1.4</strain>
        <tissue evidence="2">Thallus</tissue>
    </source>
</reference>
<dbReference type="Proteomes" id="UP000606974">
    <property type="component" value="Unassembled WGS sequence"/>
</dbReference>
<feature type="compositionally biased region" description="Low complexity" evidence="1">
    <location>
        <begin position="11"/>
        <end position="24"/>
    </location>
</feature>
<organism evidence="2 3">
    <name type="scientific">Endocarpon pusillum</name>
    <dbReference type="NCBI Taxonomy" id="364733"/>
    <lineage>
        <taxon>Eukaryota</taxon>
        <taxon>Fungi</taxon>
        <taxon>Dikarya</taxon>
        <taxon>Ascomycota</taxon>
        <taxon>Pezizomycotina</taxon>
        <taxon>Eurotiomycetes</taxon>
        <taxon>Chaetothyriomycetidae</taxon>
        <taxon>Verrucariales</taxon>
        <taxon>Verrucariaceae</taxon>
        <taxon>Endocarpon</taxon>
    </lineage>
</organism>
<evidence type="ECO:0000256" key="1">
    <source>
        <dbReference type="SAM" id="MobiDB-lite"/>
    </source>
</evidence>
<dbReference type="EMBL" id="JAACFV010000321">
    <property type="protein sequence ID" value="KAF7502139.1"/>
    <property type="molecule type" value="Genomic_DNA"/>
</dbReference>
<evidence type="ECO:0000313" key="3">
    <source>
        <dbReference type="Proteomes" id="UP000606974"/>
    </source>
</evidence>
<proteinExistence type="predicted"/>
<evidence type="ECO:0000313" key="2">
    <source>
        <dbReference type="EMBL" id="KAF7502139.1"/>
    </source>
</evidence>
<dbReference type="AlphaFoldDB" id="A0A8H7A6B3"/>
<gene>
    <name evidence="2" type="ORF">GJ744_006981</name>
</gene>
<protein>
    <submittedName>
        <fullName evidence="2">Uncharacterized protein</fullName>
    </submittedName>
</protein>
<sequence length="179" mass="18818">MVGGPNPEEIPTVGVPGTPATPTTRDVVAAHRLLQPKIPWLKKQMGRTRAAAAAPATPATGKKRARKTNGDQKSSAADDAKPDSEGVLVQGGIVLYCFSAFAAALLRPRGRGHFLLAATVTYVTWARARPHGKPSAGTLCRIGTRAGAAERTTPISLCSSSIVARDQPTQSYQSYIAYP</sequence>
<feature type="region of interest" description="Disordered" evidence="1">
    <location>
        <begin position="40"/>
        <end position="83"/>
    </location>
</feature>
<accession>A0A8H7A6B3</accession>
<comment type="caution">
    <text evidence="2">The sequence shown here is derived from an EMBL/GenBank/DDBJ whole genome shotgun (WGS) entry which is preliminary data.</text>
</comment>
<feature type="compositionally biased region" description="Low complexity" evidence="1">
    <location>
        <begin position="47"/>
        <end position="60"/>
    </location>
</feature>
<name>A0A8H7A6B3_9EURO</name>
<feature type="region of interest" description="Disordered" evidence="1">
    <location>
        <begin position="1"/>
        <end position="24"/>
    </location>
</feature>